<name>A0A7K1T043_9SPHI</name>
<sequence length="93" mass="10689">MKTILTKRLLGFLIKKGYKYCLSKTSFIDQQDAPHIGIMLKPVKKHPLLQKLPKPYENYFTITREPLEMASGTSDAQVIVELSEKDYQKFALA</sequence>
<evidence type="ECO:0000313" key="2">
    <source>
        <dbReference type="Proteomes" id="UP000462014"/>
    </source>
</evidence>
<gene>
    <name evidence="1" type="ORF">GO621_15290</name>
</gene>
<proteinExistence type="predicted"/>
<evidence type="ECO:0000313" key="1">
    <source>
        <dbReference type="EMBL" id="MVN22888.1"/>
    </source>
</evidence>
<keyword evidence="2" id="KW-1185">Reference proteome</keyword>
<dbReference type="Proteomes" id="UP000462014">
    <property type="component" value="Unassembled WGS sequence"/>
</dbReference>
<organism evidence="1 2">
    <name type="scientific">Mucilaginibacter arboris</name>
    <dbReference type="NCBI Taxonomy" id="2682090"/>
    <lineage>
        <taxon>Bacteria</taxon>
        <taxon>Pseudomonadati</taxon>
        <taxon>Bacteroidota</taxon>
        <taxon>Sphingobacteriia</taxon>
        <taxon>Sphingobacteriales</taxon>
        <taxon>Sphingobacteriaceae</taxon>
        <taxon>Mucilaginibacter</taxon>
    </lineage>
</organism>
<comment type="caution">
    <text evidence="1">The sequence shown here is derived from an EMBL/GenBank/DDBJ whole genome shotgun (WGS) entry which is preliminary data.</text>
</comment>
<dbReference type="RefSeq" id="WP_157568581.1">
    <property type="nucleotide sequence ID" value="NZ_WPIK01000015.1"/>
</dbReference>
<protein>
    <submittedName>
        <fullName evidence="1">Uncharacterized protein</fullName>
    </submittedName>
</protein>
<dbReference type="EMBL" id="WPIK01000015">
    <property type="protein sequence ID" value="MVN22888.1"/>
    <property type="molecule type" value="Genomic_DNA"/>
</dbReference>
<reference evidence="1 2" key="1">
    <citation type="submission" date="2019-12" db="EMBL/GenBank/DDBJ databases">
        <title>Mucilaginibacter sp. HMF7410 genome sequencing and assembly.</title>
        <authorList>
            <person name="Kang H."/>
            <person name="Cha I."/>
            <person name="Kim H."/>
            <person name="Joh K."/>
        </authorList>
    </citation>
    <scope>NUCLEOTIDE SEQUENCE [LARGE SCALE GENOMIC DNA]</scope>
    <source>
        <strain evidence="1 2">HMF7410</strain>
    </source>
</reference>
<dbReference type="AlphaFoldDB" id="A0A7K1T043"/>
<accession>A0A7K1T043</accession>